<keyword evidence="2" id="KW-1185">Reference proteome</keyword>
<sequence length="118" mass="12905">MHRGELRLDDAAPVLERQVGEDEYEIPVLVEHPIACGLHEVQRCDGRFLKSVIDDDEVPVDLPVSLRQIGPDVVTHGLVDQRLHARGDHDADVEAWSVPVLRGGVLAGRDSVGGLLGY</sequence>
<dbReference type="EMBL" id="BAAANV010000069">
    <property type="protein sequence ID" value="GAA1554651.1"/>
    <property type="molecule type" value="Genomic_DNA"/>
</dbReference>
<dbReference type="Proteomes" id="UP001501288">
    <property type="component" value="Unassembled WGS sequence"/>
</dbReference>
<gene>
    <name evidence="1" type="ORF">GCM10009762_29210</name>
</gene>
<protein>
    <submittedName>
        <fullName evidence="1">Uncharacterized protein</fullName>
    </submittedName>
</protein>
<organism evidence="1 2">
    <name type="scientific">Dermacoccus barathri</name>
    <dbReference type="NCBI Taxonomy" id="322601"/>
    <lineage>
        <taxon>Bacteria</taxon>
        <taxon>Bacillati</taxon>
        <taxon>Actinomycetota</taxon>
        <taxon>Actinomycetes</taxon>
        <taxon>Micrococcales</taxon>
        <taxon>Dermacoccaceae</taxon>
        <taxon>Dermacoccus</taxon>
    </lineage>
</organism>
<reference evidence="1 2" key="1">
    <citation type="journal article" date="2019" name="Int. J. Syst. Evol. Microbiol.">
        <title>The Global Catalogue of Microorganisms (GCM) 10K type strain sequencing project: providing services to taxonomists for standard genome sequencing and annotation.</title>
        <authorList>
            <consortium name="The Broad Institute Genomics Platform"/>
            <consortium name="The Broad Institute Genome Sequencing Center for Infectious Disease"/>
            <person name="Wu L."/>
            <person name="Ma J."/>
        </authorList>
    </citation>
    <scope>NUCLEOTIDE SEQUENCE [LARGE SCALE GENOMIC DNA]</scope>
    <source>
        <strain evidence="1 2">JCM 14588</strain>
    </source>
</reference>
<name>A0ABN2CAR0_9MICO</name>
<evidence type="ECO:0000313" key="1">
    <source>
        <dbReference type="EMBL" id="GAA1554651.1"/>
    </source>
</evidence>
<comment type="caution">
    <text evidence="1">The sequence shown here is derived from an EMBL/GenBank/DDBJ whole genome shotgun (WGS) entry which is preliminary data.</text>
</comment>
<accession>A0ABN2CAR0</accession>
<evidence type="ECO:0000313" key="2">
    <source>
        <dbReference type="Proteomes" id="UP001501288"/>
    </source>
</evidence>
<proteinExistence type="predicted"/>